<keyword evidence="4" id="KW-0963">Cytoplasm</keyword>
<evidence type="ECO:0000313" key="11">
    <source>
        <dbReference type="Proteomes" id="UP000256964"/>
    </source>
</evidence>
<keyword evidence="6" id="KW-0805">Transcription regulation</keyword>
<evidence type="ECO:0000256" key="2">
    <source>
        <dbReference type="ARBA" id="ARBA00004496"/>
    </source>
</evidence>
<proteinExistence type="inferred from homology"/>
<dbReference type="GO" id="GO:0005737">
    <property type="term" value="C:cytoplasm"/>
    <property type="evidence" value="ECO:0007669"/>
    <property type="project" value="UniProtKB-SubCell"/>
</dbReference>
<evidence type="ECO:0000256" key="1">
    <source>
        <dbReference type="ARBA" id="ARBA00004123"/>
    </source>
</evidence>
<evidence type="ECO:0000256" key="6">
    <source>
        <dbReference type="ARBA" id="ARBA00023015"/>
    </source>
</evidence>
<feature type="region of interest" description="Disordered" evidence="9">
    <location>
        <begin position="1"/>
        <end position="28"/>
    </location>
</feature>
<evidence type="ECO:0000256" key="7">
    <source>
        <dbReference type="ARBA" id="ARBA00023163"/>
    </source>
</evidence>
<dbReference type="GO" id="GO:0005634">
    <property type="term" value="C:nucleus"/>
    <property type="evidence" value="ECO:0007669"/>
    <property type="project" value="UniProtKB-SubCell"/>
</dbReference>
<feature type="compositionally biased region" description="Low complexity" evidence="9">
    <location>
        <begin position="219"/>
        <end position="235"/>
    </location>
</feature>
<dbReference type="EMBL" id="KZ857385">
    <property type="protein sequence ID" value="RDX54004.1"/>
    <property type="molecule type" value="Genomic_DNA"/>
</dbReference>
<feature type="region of interest" description="Disordered" evidence="9">
    <location>
        <begin position="142"/>
        <end position="177"/>
    </location>
</feature>
<comment type="subcellular location">
    <subcellularLocation>
        <location evidence="2">Cytoplasm</location>
    </subcellularLocation>
    <subcellularLocation>
        <location evidence="1">Nucleus</location>
    </subcellularLocation>
</comment>
<keyword evidence="5" id="KW-0678">Repressor</keyword>
<feature type="region of interest" description="Disordered" evidence="9">
    <location>
        <begin position="219"/>
        <end position="250"/>
    </location>
</feature>
<evidence type="ECO:0000256" key="4">
    <source>
        <dbReference type="ARBA" id="ARBA00022490"/>
    </source>
</evidence>
<evidence type="ECO:0000313" key="10">
    <source>
        <dbReference type="EMBL" id="RDX54004.1"/>
    </source>
</evidence>
<keyword evidence="8" id="KW-0539">Nucleus</keyword>
<accession>A0A371DNB4</accession>
<feature type="compositionally biased region" description="Low complexity" evidence="9">
    <location>
        <begin position="146"/>
        <end position="166"/>
    </location>
</feature>
<dbReference type="InterPro" id="IPR013734">
    <property type="entry name" value="TF_Nrm1/Whi5"/>
</dbReference>
<gene>
    <name evidence="10" type="ORF">OH76DRAFT_1056382</name>
</gene>
<sequence>MADILHTNAQPTSDGKRRKVEMESVMSGQAKLDRGKGMVTDKAKANYLSGQLRVRLQYAKLKVEHGWQRQTLNEVENLYFRHTHLTRPYPVISPGGRRNGRTLSVHAFASNPSQQESATVLYGAVREQSFSGAATQIFATASAGAGPSNGTLTGSSSSSSLDSTSTPPMPSTPNLDARHLATPLAPHIGFSSVTRYPITRSDSTSTVIMESAPSLYQSAGRASSSKAPAAPPSSAQNSFREPFDPMEPTEHLDSQLAALRSIITASAMPIPLPPPNSVPASPAPSIPSAAGGSSSGGLTYDSFWSAHGASTTSYRSVMAATHTARAVTPSPLQAHMSAPSVLGPSAAANRGNHPPEGAT</sequence>
<dbReference type="Pfam" id="PF08528">
    <property type="entry name" value="Whi5"/>
    <property type="match status" value="1"/>
</dbReference>
<dbReference type="AlphaFoldDB" id="A0A371DNB4"/>
<name>A0A371DNB4_9APHY</name>
<protein>
    <submittedName>
        <fullName evidence="10">Uncharacterized protein</fullName>
    </submittedName>
</protein>
<evidence type="ECO:0000256" key="5">
    <source>
        <dbReference type="ARBA" id="ARBA00022491"/>
    </source>
</evidence>
<feature type="region of interest" description="Disordered" evidence="9">
    <location>
        <begin position="273"/>
        <end position="292"/>
    </location>
</feature>
<dbReference type="STRING" id="139420.A0A371DNB4"/>
<keyword evidence="11" id="KW-1185">Reference proteome</keyword>
<comment type="similarity">
    <text evidence="3">Belongs to the WHI5/NRM1 family.</text>
</comment>
<dbReference type="Proteomes" id="UP000256964">
    <property type="component" value="Unassembled WGS sequence"/>
</dbReference>
<dbReference type="OrthoDB" id="2359117at2759"/>
<evidence type="ECO:0000256" key="3">
    <source>
        <dbReference type="ARBA" id="ARBA00006922"/>
    </source>
</evidence>
<organism evidence="10 11">
    <name type="scientific">Lentinus brumalis</name>
    <dbReference type="NCBI Taxonomy" id="2498619"/>
    <lineage>
        <taxon>Eukaryota</taxon>
        <taxon>Fungi</taxon>
        <taxon>Dikarya</taxon>
        <taxon>Basidiomycota</taxon>
        <taxon>Agaricomycotina</taxon>
        <taxon>Agaricomycetes</taxon>
        <taxon>Polyporales</taxon>
        <taxon>Polyporaceae</taxon>
        <taxon>Lentinus</taxon>
    </lineage>
</organism>
<reference evidence="10 11" key="1">
    <citation type="journal article" date="2018" name="Biotechnol. Biofuels">
        <title>Integrative visual omics of the white-rot fungus Polyporus brumalis exposes the biotechnological potential of its oxidative enzymes for delignifying raw plant biomass.</title>
        <authorList>
            <person name="Miyauchi S."/>
            <person name="Rancon A."/>
            <person name="Drula E."/>
            <person name="Hage H."/>
            <person name="Chaduli D."/>
            <person name="Favel A."/>
            <person name="Grisel S."/>
            <person name="Henrissat B."/>
            <person name="Herpoel-Gimbert I."/>
            <person name="Ruiz-Duenas F.J."/>
            <person name="Chevret D."/>
            <person name="Hainaut M."/>
            <person name="Lin J."/>
            <person name="Wang M."/>
            <person name="Pangilinan J."/>
            <person name="Lipzen A."/>
            <person name="Lesage-Meessen L."/>
            <person name="Navarro D."/>
            <person name="Riley R."/>
            <person name="Grigoriev I.V."/>
            <person name="Zhou S."/>
            <person name="Raouche S."/>
            <person name="Rosso M.N."/>
        </authorList>
    </citation>
    <scope>NUCLEOTIDE SEQUENCE [LARGE SCALE GENOMIC DNA]</scope>
    <source>
        <strain evidence="10 11">BRFM 1820</strain>
    </source>
</reference>
<keyword evidence="7" id="KW-0804">Transcription</keyword>
<evidence type="ECO:0000256" key="8">
    <source>
        <dbReference type="ARBA" id="ARBA00023242"/>
    </source>
</evidence>
<feature type="region of interest" description="Disordered" evidence="9">
    <location>
        <begin position="328"/>
        <end position="359"/>
    </location>
</feature>
<feature type="compositionally biased region" description="Pro residues" evidence="9">
    <location>
        <begin position="273"/>
        <end position="285"/>
    </location>
</feature>
<evidence type="ECO:0000256" key="9">
    <source>
        <dbReference type="SAM" id="MobiDB-lite"/>
    </source>
</evidence>